<dbReference type="GO" id="GO:0006368">
    <property type="term" value="P:transcription elongation by RNA polymerase II"/>
    <property type="evidence" value="ECO:0007669"/>
    <property type="project" value="InterPro"/>
</dbReference>
<reference evidence="2" key="1">
    <citation type="journal article" date="2018" name="Genome Biol. Evol.">
        <title>Genomics and development of Lentinus tigrinus, a white-rot wood-decaying mushroom with dimorphic fruiting bodies.</title>
        <authorList>
            <person name="Wu B."/>
            <person name="Xu Z."/>
            <person name="Knudson A."/>
            <person name="Carlson A."/>
            <person name="Chen N."/>
            <person name="Kovaka S."/>
            <person name="LaButti K."/>
            <person name="Lipzen A."/>
            <person name="Pennachio C."/>
            <person name="Riley R."/>
            <person name="Schakwitz W."/>
            <person name="Umezawa K."/>
            <person name="Ohm R.A."/>
            <person name="Grigoriev I.V."/>
            <person name="Nagy L.G."/>
            <person name="Gibbons J."/>
            <person name="Hibbett D."/>
        </authorList>
    </citation>
    <scope>NUCLEOTIDE SEQUENCE [LARGE SCALE GENOMIC DNA]</scope>
    <source>
        <strain evidence="2">ALCF2SS1-6</strain>
    </source>
</reference>
<feature type="region of interest" description="Disordered" evidence="1">
    <location>
        <begin position="153"/>
        <end position="174"/>
    </location>
</feature>
<feature type="compositionally biased region" description="Low complexity" evidence="1">
    <location>
        <begin position="249"/>
        <end position="275"/>
    </location>
</feature>
<dbReference type="GO" id="GO:0032968">
    <property type="term" value="P:positive regulation of transcription elongation by RNA polymerase II"/>
    <property type="evidence" value="ECO:0007669"/>
    <property type="project" value="TreeGrafter"/>
</dbReference>
<evidence type="ECO:0000313" key="2">
    <source>
        <dbReference type="EMBL" id="RPD64277.1"/>
    </source>
</evidence>
<dbReference type="STRING" id="1328759.A0A5C2SM91"/>
<dbReference type="OrthoDB" id="20844at2759"/>
<feature type="compositionally biased region" description="Low complexity" evidence="1">
    <location>
        <begin position="71"/>
        <end position="80"/>
    </location>
</feature>
<keyword evidence="3" id="KW-1185">Reference proteome</keyword>
<feature type="compositionally biased region" description="Acidic residues" evidence="1">
    <location>
        <begin position="466"/>
        <end position="476"/>
    </location>
</feature>
<dbReference type="GO" id="GO:0016593">
    <property type="term" value="C:Cdc73/Paf1 complex"/>
    <property type="evidence" value="ECO:0007669"/>
    <property type="project" value="InterPro"/>
</dbReference>
<feature type="region of interest" description="Disordered" evidence="1">
    <location>
        <begin position="1"/>
        <end position="91"/>
    </location>
</feature>
<dbReference type="Pfam" id="PF04004">
    <property type="entry name" value="Leo1"/>
    <property type="match status" value="1"/>
</dbReference>
<feature type="compositionally biased region" description="Basic residues" evidence="1">
    <location>
        <begin position="529"/>
        <end position="541"/>
    </location>
</feature>
<evidence type="ECO:0008006" key="4">
    <source>
        <dbReference type="Google" id="ProtNLM"/>
    </source>
</evidence>
<gene>
    <name evidence="2" type="ORF">L227DRAFT_571848</name>
</gene>
<accession>A0A5C2SM91</accession>
<feature type="region of interest" description="Disordered" evidence="1">
    <location>
        <begin position="233"/>
        <end position="275"/>
    </location>
</feature>
<evidence type="ECO:0000313" key="3">
    <source>
        <dbReference type="Proteomes" id="UP000313359"/>
    </source>
</evidence>
<protein>
    <recommendedName>
        <fullName evidence="4">Leo1-domain-containing protein</fullName>
    </recommendedName>
</protein>
<name>A0A5C2SM91_9APHY</name>
<dbReference type="GO" id="GO:1990269">
    <property type="term" value="F:RNA polymerase II C-terminal domain phosphoserine binding"/>
    <property type="evidence" value="ECO:0007669"/>
    <property type="project" value="TreeGrafter"/>
</dbReference>
<dbReference type="PANTHER" id="PTHR23146">
    <property type="entry name" value="LEO1 PROTEIN"/>
    <property type="match status" value="1"/>
</dbReference>
<evidence type="ECO:0000256" key="1">
    <source>
        <dbReference type="SAM" id="MobiDB-lite"/>
    </source>
</evidence>
<dbReference type="Proteomes" id="UP000313359">
    <property type="component" value="Unassembled WGS sequence"/>
</dbReference>
<feature type="compositionally biased region" description="Basic residues" evidence="1">
    <location>
        <begin position="374"/>
        <end position="383"/>
    </location>
</feature>
<sequence>MSSLAGALDPKQELQDAPISSPKAEDLLDSVPLHSHPEASADEDDKQELNDLFGEDEDVTMIEHDFTRPESSAASAASDLQDQDDRLSTPERRHREHLEYAEDDQPDHNLLEQRLEANVAIPNIPVPNSSDGNYWVIRMPNFIKVDSKPFHPDSYVGPEHDDDDSHHPESVREKSMTIKLKVENTLRWRWAKDEFGQDRRQSNSRVVRWSDGSLSLQLGKELFDITQSIDTSGAVPRQGLSTPGGLTPSQSLSAVPSLSQSASQSQATPGASGSATHAQGLTYLVAQHKRAEILQCEAVVTGYMSLRPTGMQSETHRMLVRAVGQKHSRVARLRMAPDPTFDPEREKLELAKAAAKKPRKSRAGTGVDDGFGGARRRSGYSRKRTGDDMWSDDDDDEGPFGRGGSEDEYGDENAGRKKRRQSMDEDRKKGPGEYQTDDFLVADSDEEDDDFGGNSARRKRKRSAREEDDAVEDDLEKLEARISQNAAQERKRRQRDGDTVPEGDADEDAAGDDAMDVESEEEDDDFGVRRGRGAAGRKRRAIGMDEEEED</sequence>
<feature type="region of interest" description="Disordered" evidence="1">
    <location>
        <begin position="352"/>
        <end position="550"/>
    </location>
</feature>
<feature type="compositionally biased region" description="Acidic residues" evidence="1">
    <location>
        <begin position="499"/>
        <end position="525"/>
    </location>
</feature>
<dbReference type="EMBL" id="ML122254">
    <property type="protein sequence ID" value="RPD64277.1"/>
    <property type="molecule type" value="Genomic_DNA"/>
</dbReference>
<feature type="compositionally biased region" description="Acidic residues" evidence="1">
    <location>
        <begin position="389"/>
        <end position="398"/>
    </location>
</feature>
<feature type="compositionally biased region" description="Basic and acidic residues" evidence="1">
    <location>
        <begin position="163"/>
        <end position="174"/>
    </location>
</feature>
<dbReference type="PANTHER" id="PTHR23146:SF0">
    <property type="entry name" value="RNA POLYMERASE-ASSOCIATED PROTEIN LEO1"/>
    <property type="match status" value="1"/>
</dbReference>
<proteinExistence type="predicted"/>
<dbReference type="AlphaFoldDB" id="A0A5C2SM91"/>
<dbReference type="InterPro" id="IPR007149">
    <property type="entry name" value="Leo1"/>
</dbReference>
<organism evidence="2 3">
    <name type="scientific">Lentinus tigrinus ALCF2SS1-6</name>
    <dbReference type="NCBI Taxonomy" id="1328759"/>
    <lineage>
        <taxon>Eukaryota</taxon>
        <taxon>Fungi</taxon>
        <taxon>Dikarya</taxon>
        <taxon>Basidiomycota</taxon>
        <taxon>Agaricomycotina</taxon>
        <taxon>Agaricomycetes</taxon>
        <taxon>Polyporales</taxon>
        <taxon>Polyporaceae</taxon>
        <taxon>Lentinus</taxon>
    </lineage>
</organism>
<feature type="compositionally biased region" description="Basic and acidic residues" evidence="1">
    <location>
        <begin position="421"/>
        <end position="431"/>
    </location>
</feature>